<comment type="caution">
    <text evidence="1">The sequence shown here is derived from an EMBL/GenBank/DDBJ whole genome shotgun (WGS) entry which is preliminary data.</text>
</comment>
<name>A0A8H7ACL1_9EURO</name>
<dbReference type="EMBL" id="JAACFV010000219">
    <property type="protein sequence ID" value="KAF7502790.1"/>
    <property type="molecule type" value="Genomic_DNA"/>
</dbReference>
<dbReference type="AlphaFoldDB" id="A0A8H7ACL1"/>
<dbReference type="Proteomes" id="UP000606974">
    <property type="component" value="Unassembled WGS sequence"/>
</dbReference>
<sequence length="87" mass="10131">MRRDIGDDDLERHCVQVVTAQQLALMWREKISAQTFQEMGSGETPKEKEKEKAKMYTRATLMMLPGPAERLALLSWAWYEHPHPTTE</sequence>
<evidence type="ECO:0000313" key="2">
    <source>
        <dbReference type="Proteomes" id="UP000606974"/>
    </source>
</evidence>
<evidence type="ECO:0000313" key="1">
    <source>
        <dbReference type="EMBL" id="KAF7502790.1"/>
    </source>
</evidence>
<protein>
    <submittedName>
        <fullName evidence="1">Uncharacterized protein</fullName>
    </submittedName>
</protein>
<accession>A0A8H7ACL1</accession>
<gene>
    <name evidence="1" type="ORF">GJ744_005049</name>
</gene>
<proteinExistence type="predicted"/>
<reference evidence="1" key="1">
    <citation type="submission" date="2020-02" db="EMBL/GenBank/DDBJ databases">
        <authorList>
            <person name="Palmer J.M."/>
        </authorList>
    </citation>
    <scope>NUCLEOTIDE SEQUENCE</scope>
    <source>
        <strain evidence="1">EPUS1.4</strain>
        <tissue evidence="1">Thallus</tissue>
    </source>
</reference>
<organism evidence="1 2">
    <name type="scientific">Endocarpon pusillum</name>
    <dbReference type="NCBI Taxonomy" id="364733"/>
    <lineage>
        <taxon>Eukaryota</taxon>
        <taxon>Fungi</taxon>
        <taxon>Dikarya</taxon>
        <taxon>Ascomycota</taxon>
        <taxon>Pezizomycotina</taxon>
        <taxon>Eurotiomycetes</taxon>
        <taxon>Chaetothyriomycetidae</taxon>
        <taxon>Verrucariales</taxon>
        <taxon>Verrucariaceae</taxon>
        <taxon>Endocarpon</taxon>
    </lineage>
</organism>
<keyword evidence="2" id="KW-1185">Reference proteome</keyword>